<proteinExistence type="predicted"/>
<accession>K1KXY3</accession>
<feature type="chain" id="PRO_5003847174" description="DUF4488 domain-containing protein" evidence="1">
    <location>
        <begin position="24"/>
        <end position="158"/>
    </location>
</feature>
<dbReference type="Proteomes" id="UP000004478">
    <property type="component" value="Unassembled WGS sequence"/>
</dbReference>
<evidence type="ECO:0000256" key="1">
    <source>
        <dbReference type="SAM" id="SignalP"/>
    </source>
</evidence>
<comment type="caution">
    <text evidence="2">The sequence shown here is derived from an EMBL/GenBank/DDBJ whole genome shotgun (WGS) entry which is preliminary data.</text>
</comment>
<feature type="signal peptide" evidence="1">
    <location>
        <begin position="1"/>
        <end position="23"/>
    </location>
</feature>
<dbReference type="RefSeq" id="WP_009187089.1">
    <property type="nucleotide sequence ID" value="NZ_AMGM01000145.1"/>
</dbReference>
<evidence type="ECO:0000313" key="2">
    <source>
        <dbReference type="EMBL" id="EKB47331.1"/>
    </source>
</evidence>
<dbReference type="OrthoDB" id="823781at2"/>
<dbReference type="AlphaFoldDB" id="K1KXY3"/>
<dbReference type="EMBL" id="AMGM01000145">
    <property type="protein sequence ID" value="EKB47331.1"/>
    <property type="molecule type" value="Genomic_DNA"/>
</dbReference>
<evidence type="ECO:0008006" key="4">
    <source>
        <dbReference type="Google" id="ProtNLM"/>
    </source>
</evidence>
<gene>
    <name evidence="2" type="ORF">B879_04069</name>
</gene>
<evidence type="ECO:0000313" key="3">
    <source>
        <dbReference type="Proteomes" id="UP000004478"/>
    </source>
</evidence>
<keyword evidence="1" id="KW-0732">Signal</keyword>
<reference evidence="2 3" key="1">
    <citation type="journal article" date="2012" name="J. Bacteriol.">
        <title>Draft Genome Sequence of Cecembia lonarensis Strain LW9T, Isolated from Lonar Lake, a Haloalkaline Lake in India.</title>
        <authorList>
            <person name="Shivaji S."/>
            <person name="Ara S."/>
            <person name="Singh A."/>
            <person name="Pinnaka A.K."/>
        </authorList>
    </citation>
    <scope>NUCLEOTIDE SEQUENCE [LARGE SCALE GENOMIC DNA]</scope>
    <source>
        <strain evidence="2 3">LW9</strain>
    </source>
</reference>
<name>K1KXY3_CECL9</name>
<protein>
    <recommendedName>
        <fullName evidence="4">DUF4488 domain-containing protein</fullName>
    </recommendedName>
</protein>
<organism evidence="2 3">
    <name type="scientific">Cecembia lonarensis (strain CCUG 58316 / KCTC 22772 / LW9)</name>
    <dbReference type="NCBI Taxonomy" id="1225176"/>
    <lineage>
        <taxon>Bacteria</taxon>
        <taxon>Pseudomonadati</taxon>
        <taxon>Bacteroidota</taxon>
        <taxon>Cytophagia</taxon>
        <taxon>Cytophagales</taxon>
        <taxon>Cyclobacteriaceae</taxon>
        <taxon>Cecembia</taxon>
    </lineage>
</organism>
<sequence>MKGKLMSALFLLSLIISVSKVQAQDVEGCYMGYYNVFNERGASAVPNGEHDVVISIIRDGKSTCYFGKAKVQNGSFQSPVMIQKDDMSYVPLNTVFRSLDQDWLGRQDLETLYEVHDGMSKMFYAEDGMSGRLFFYTFIHDKPRANRRAPSADVLIKR</sequence>
<keyword evidence="3" id="KW-1185">Reference proteome</keyword>